<dbReference type="AlphaFoldDB" id="A0A7W3PD03"/>
<dbReference type="PANTHER" id="PTHR43252">
    <property type="entry name" value="TRANSCRIPTIONAL REGULATOR YQJI"/>
    <property type="match status" value="1"/>
</dbReference>
<dbReference type="InterPro" id="IPR036390">
    <property type="entry name" value="WH_DNA-bd_sf"/>
</dbReference>
<sequence length="235" mass="24876">MRTHDDNPQTPRSSGRRGGRGRRGFLPSFDGPMFGPVYGPAFAMAGGPGGFGPGGFGPGGPGGFGPRGPRGGHHEGGRRGPRGPRRAGRGEIRAAILLLLAEQPMHGYQIIGELADRTDGRWRPSAGAVYPALSLLADEGLVAIGEEGGRKLATLTDEGTAYVEQHKDELGTPWEQVGHGHGRELRHELRALADAVEQVARTGTPEQVASVTTLLDKARREVYLTLAGEAPDKDR</sequence>
<accession>A0A7W3PD03</accession>
<organism evidence="3 4">
    <name type="scientific">Promicromonospora sukumoe</name>
    <dbReference type="NCBI Taxonomy" id="88382"/>
    <lineage>
        <taxon>Bacteria</taxon>
        <taxon>Bacillati</taxon>
        <taxon>Actinomycetota</taxon>
        <taxon>Actinomycetes</taxon>
        <taxon>Micrococcales</taxon>
        <taxon>Promicromonosporaceae</taxon>
        <taxon>Promicromonospora</taxon>
    </lineage>
</organism>
<feature type="compositionally biased region" description="Gly residues" evidence="1">
    <location>
        <begin position="52"/>
        <end position="69"/>
    </location>
</feature>
<dbReference type="PANTHER" id="PTHR43252:SF2">
    <property type="entry name" value="TRANSCRIPTION REGULATOR, PADR-LIKE FAMILY"/>
    <property type="match status" value="1"/>
</dbReference>
<dbReference type="GO" id="GO:0003677">
    <property type="term" value="F:DNA binding"/>
    <property type="evidence" value="ECO:0007669"/>
    <property type="project" value="UniProtKB-KW"/>
</dbReference>
<proteinExistence type="predicted"/>
<feature type="compositionally biased region" description="Basic residues" evidence="1">
    <location>
        <begin position="14"/>
        <end position="23"/>
    </location>
</feature>
<comment type="caution">
    <text evidence="3">The sequence shown here is derived from an EMBL/GenBank/DDBJ whole genome shotgun (WGS) entry which is preliminary data.</text>
</comment>
<dbReference type="EMBL" id="JACGWV010000001">
    <property type="protein sequence ID" value="MBA8807268.1"/>
    <property type="molecule type" value="Genomic_DNA"/>
</dbReference>
<dbReference type="RefSeq" id="WP_182614875.1">
    <property type="nucleotide sequence ID" value="NZ_BAAATF010000005.1"/>
</dbReference>
<keyword evidence="3" id="KW-0238">DNA-binding</keyword>
<reference evidence="3 4" key="1">
    <citation type="submission" date="2020-07" db="EMBL/GenBank/DDBJ databases">
        <title>Sequencing the genomes of 1000 actinobacteria strains.</title>
        <authorList>
            <person name="Klenk H.-P."/>
        </authorList>
    </citation>
    <scope>NUCLEOTIDE SEQUENCE [LARGE SCALE GENOMIC DNA]</scope>
    <source>
        <strain evidence="3 4">DSM 44121</strain>
    </source>
</reference>
<dbReference type="CDD" id="cd00090">
    <property type="entry name" value="HTH_ARSR"/>
    <property type="match status" value="1"/>
</dbReference>
<feature type="region of interest" description="Disordered" evidence="1">
    <location>
        <begin position="52"/>
        <end position="88"/>
    </location>
</feature>
<feature type="domain" description="Transcription regulator PadR N-terminal" evidence="2">
    <location>
        <begin position="96"/>
        <end position="164"/>
    </location>
</feature>
<dbReference type="InterPro" id="IPR011991">
    <property type="entry name" value="ArsR-like_HTH"/>
</dbReference>
<evidence type="ECO:0000259" key="2">
    <source>
        <dbReference type="Pfam" id="PF03551"/>
    </source>
</evidence>
<dbReference type="Gene3D" id="1.10.10.10">
    <property type="entry name" value="Winged helix-like DNA-binding domain superfamily/Winged helix DNA-binding domain"/>
    <property type="match status" value="1"/>
</dbReference>
<name>A0A7W3PD03_9MICO</name>
<protein>
    <submittedName>
        <fullName evidence="3">DNA-binding PadR family transcriptional regulator</fullName>
    </submittedName>
</protein>
<evidence type="ECO:0000256" key="1">
    <source>
        <dbReference type="SAM" id="MobiDB-lite"/>
    </source>
</evidence>
<keyword evidence="4" id="KW-1185">Reference proteome</keyword>
<dbReference type="InterPro" id="IPR036388">
    <property type="entry name" value="WH-like_DNA-bd_sf"/>
</dbReference>
<evidence type="ECO:0000313" key="3">
    <source>
        <dbReference type="EMBL" id="MBA8807268.1"/>
    </source>
</evidence>
<dbReference type="Proteomes" id="UP000540568">
    <property type="component" value="Unassembled WGS sequence"/>
</dbReference>
<feature type="region of interest" description="Disordered" evidence="1">
    <location>
        <begin position="1"/>
        <end position="30"/>
    </location>
</feature>
<evidence type="ECO:0000313" key="4">
    <source>
        <dbReference type="Proteomes" id="UP000540568"/>
    </source>
</evidence>
<dbReference type="Pfam" id="PF03551">
    <property type="entry name" value="PadR"/>
    <property type="match status" value="1"/>
</dbReference>
<dbReference type="SUPFAM" id="SSF46785">
    <property type="entry name" value="Winged helix' DNA-binding domain"/>
    <property type="match status" value="1"/>
</dbReference>
<gene>
    <name evidence="3" type="ORF">FHX71_001210</name>
</gene>
<dbReference type="InterPro" id="IPR005149">
    <property type="entry name" value="Tscrpt_reg_PadR_N"/>
</dbReference>